<evidence type="ECO:0000313" key="1">
    <source>
        <dbReference type="EMBL" id="NNH72951.1"/>
    </source>
</evidence>
<reference evidence="1 2" key="1">
    <citation type="submission" date="2020-05" db="EMBL/GenBank/DDBJ databases">
        <title>MicrobeNet Type strains.</title>
        <authorList>
            <person name="Nicholson A.C."/>
        </authorList>
    </citation>
    <scope>NUCLEOTIDE SEQUENCE [LARGE SCALE GENOMIC DNA]</scope>
    <source>
        <strain evidence="1 2">JCM 3224</strain>
    </source>
</reference>
<dbReference type="Gene3D" id="3.40.50.1820">
    <property type="entry name" value="alpha/beta hydrolase"/>
    <property type="match status" value="1"/>
</dbReference>
<dbReference type="InterPro" id="IPR003386">
    <property type="entry name" value="LACT/PDAT_acylTrfase"/>
</dbReference>
<dbReference type="SUPFAM" id="SSF53474">
    <property type="entry name" value="alpha/beta-Hydrolases"/>
    <property type="match status" value="1"/>
</dbReference>
<protein>
    <recommendedName>
        <fullName evidence="3">Lecithin:cholesterol acyltransferase</fullName>
    </recommendedName>
</protein>
<dbReference type="PANTHER" id="PTHR11440">
    <property type="entry name" value="LECITHIN-CHOLESTEROL ACYLTRANSFERASE-RELATED"/>
    <property type="match status" value="1"/>
</dbReference>
<proteinExistence type="predicted"/>
<dbReference type="EMBL" id="JABELX010000009">
    <property type="protein sequence ID" value="NNH72951.1"/>
    <property type="molecule type" value="Genomic_DNA"/>
</dbReference>
<accession>A0A849CH73</accession>
<evidence type="ECO:0008006" key="3">
    <source>
        <dbReference type="Google" id="ProtNLM"/>
    </source>
</evidence>
<dbReference type="AlphaFoldDB" id="A0A849CH73"/>
<dbReference type="GO" id="GO:0008374">
    <property type="term" value="F:O-acyltransferase activity"/>
    <property type="evidence" value="ECO:0007669"/>
    <property type="project" value="InterPro"/>
</dbReference>
<gene>
    <name evidence="1" type="ORF">HLB23_24345</name>
</gene>
<organism evidence="1 2">
    <name type="scientific">Nocardia uniformis</name>
    <dbReference type="NCBI Taxonomy" id="53432"/>
    <lineage>
        <taxon>Bacteria</taxon>
        <taxon>Bacillati</taxon>
        <taxon>Actinomycetota</taxon>
        <taxon>Actinomycetes</taxon>
        <taxon>Mycobacteriales</taxon>
        <taxon>Nocardiaceae</taxon>
        <taxon>Nocardia</taxon>
    </lineage>
</organism>
<dbReference type="RefSeq" id="WP_067523529.1">
    <property type="nucleotide sequence ID" value="NZ_JABELX010000009.1"/>
</dbReference>
<dbReference type="Proteomes" id="UP000586827">
    <property type="component" value="Unassembled WGS sequence"/>
</dbReference>
<dbReference type="InterPro" id="IPR029058">
    <property type="entry name" value="AB_hydrolase_fold"/>
</dbReference>
<dbReference type="Pfam" id="PF02450">
    <property type="entry name" value="LCAT"/>
    <property type="match status" value="1"/>
</dbReference>
<sequence length="490" mass="53504">MQQDPHLDFFPDAEPPTVVGDSEPVLPFPLAGIVHRPLIADAIVVVPGIMGTELVDTSGSKPKLLWGLRPGLLANLWSGSARVFERLKYDPDVTTIEPGRLLRTPGYAPLLNGIEPYTDLVSDLKKIVRHPDAVREFGYDWRLPVRHNAELLAAAVDQHLAWWRSFSKRPDAKVHLVAHSMGGLLCRAAASISGAMDNVGVTTTLGTPFEGSAKAAMMLGSGEGYPLPAKRMRELARTLPGIYDLLPSYACLESDNDIRKLTVDDIVRLGGDRVLTEQAFADRAVLARTRIPNHRGVIGVAQPTICTIAINGREQIEGYAYTVRLDEHGDPLRRPEGILRRELGLGDGTVPRMSADVDNYQTLPQQHGALAQTVEAFEDVRDRLFNHPRSTRLAGVELGLDLPDDVRAGTEFEVGIDGADGVTGYRVRIDEEVDDPRMGRDTRTVAPEIRDGRVVAPVIIHRPGLYRVSLAGSGTSPVKQLILVAGEVDR</sequence>
<name>A0A849CH73_9NOCA</name>
<evidence type="ECO:0000313" key="2">
    <source>
        <dbReference type="Proteomes" id="UP000586827"/>
    </source>
</evidence>
<keyword evidence="2" id="KW-1185">Reference proteome</keyword>
<comment type="caution">
    <text evidence="1">The sequence shown here is derived from an EMBL/GenBank/DDBJ whole genome shotgun (WGS) entry which is preliminary data.</text>
</comment>
<dbReference type="GO" id="GO:0006629">
    <property type="term" value="P:lipid metabolic process"/>
    <property type="evidence" value="ECO:0007669"/>
    <property type="project" value="InterPro"/>
</dbReference>